<protein>
    <submittedName>
        <fullName evidence="14">TonB-dependent receptor</fullName>
    </submittedName>
</protein>
<evidence type="ECO:0000256" key="4">
    <source>
        <dbReference type="ARBA" id="ARBA00022692"/>
    </source>
</evidence>
<dbReference type="PANTHER" id="PTHR30069">
    <property type="entry name" value="TONB-DEPENDENT OUTER MEMBRANE RECEPTOR"/>
    <property type="match status" value="1"/>
</dbReference>
<dbReference type="Gene3D" id="2.170.130.10">
    <property type="entry name" value="TonB-dependent receptor, plug domain"/>
    <property type="match status" value="1"/>
</dbReference>
<dbReference type="Gene3D" id="2.40.170.20">
    <property type="entry name" value="TonB-dependent receptor, beta-barrel domain"/>
    <property type="match status" value="1"/>
</dbReference>
<keyword evidence="15" id="KW-1185">Reference proteome</keyword>
<dbReference type="EMBL" id="CP042434">
    <property type="protein sequence ID" value="QEC70678.1"/>
    <property type="molecule type" value="Genomic_DNA"/>
</dbReference>
<keyword evidence="9 10" id="KW-0998">Cell outer membrane</keyword>
<dbReference type="RefSeq" id="WP_146779940.1">
    <property type="nucleotide sequence ID" value="NZ_CP042434.1"/>
</dbReference>
<gene>
    <name evidence="14" type="ORF">FSB73_02195</name>
</gene>
<dbReference type="InterPro" id="IPR012910">
    <property type="entry name" value="Plug_dom"/>
</dbReference>
<dbReference type="Proteomes" id="UP000321291">
    <property type="component" value="Chromosome"/>
</dbReference>
<dbReference type="InterPro" id="IPR039426">
    <property type="entry name" value="TonB-dep_rcpt-like"/>
</dbReference>
<keyword evidence="8 14" id="KW-0675">Receptor</keyword>
<evidence type="ECO:0000259" key="12">
    <source>
        <dbReference type="Pfam" id="PF00593"/>
    </source>
</evidence>
<dbReference type="PROSITE" id="PS52016">
    <property type="entry name" value="TONB_DEPENDENT_REC_3"/>
    <property type="match status" value="1"/>
</dbReference>
<comment type="subcellular location">
    <subcellularLocation>
        <location evidence="1 10">Cell outer membrane</location>
        <topology evidence="1 10">Multi-pass membrane protein</topology>
    </subcellularLocation>
</comment>
<evidence type="ECO:0000256" key="11">
    <source>
        <dbReference type="RuleBase" id="RU003357"/>
    </source>
</evidence>
<evidence type="ECO:0000256" key="7">
    <source>
        <dbReference type="ARBA" id="ARBA00023136"/>
    </source>
</evidence>
<evidence type="ECO:0000313" key="14">
    <source>
        <dbReference type="EMBL" id="QEC70678.1"/>
    </source>
</evidence>
<proteinExistence type="inferred from homology"/>
<comment type="similarity">
    <text evidence="10 11">Belongs to the TonB-dependent receptor family.</text>
</comment>
<keyword evidence="5" id="KW-0732">Signal</keyword>
<dbReference type="OrthoDB" id="9795928at2"/>
<name>A0A5B8VK71_9BACT</name>
<dbReference type="GO" id="GO:0009279">
    <property type="term" value="C:cell outer membrane"/>
    <property type="evidence" value="ECO:0007669"/>
    <property type="project" value="UniProtKB-SubCell"/>
</dbReference>
<dbReference type="Pfam" id="PF07715">
    <property type="entry name" value="Plug"/>
    <property type="match status" value="1"/>
</dbReference>
<dbReference type="KEGG" id="agi:FSB73_02195"/>
<dbReference type="GO" id="GO:0015344">
    <property type="term" value="F:siderophore uptake transmembrane transporter activity"/>
    <property type="evidence" value="ECO:0007669"/>
    <property type="project" value="TreeGrafter"/>
</dbReference>
<dbReference type="Pfam" id="PF00593">
    <property type="entry name" value="TonB_dep_Rec_b-barrel"/>
    <property type="match status" value="1"/>
</dbReference>
<keyword evidence="6 11" id="KW-0798">TonB box</keyword>
<evidence type="ECO:0000256" key="6">
    <source>
        <dbReference type="ARBA" id="ARBA00023077"/>
    </source>
</evidence>
<evidence type="ECO:0000256" key="10">
    <source>
        <dbReference type="PROSITE-ProRule" id="PRU01360"/>
    </source>
</evidence>
<keyword evidence="3 10" id="KW-1134">Transmembrane beta strand</keyword>
<dbReference type="InterPro" id="IPR000531">
    <property type="entry name" value="Beta-barrel_TonB"/>
</dbReference>
<dbReference type="SUPFAM" id="SSF56935">
    <property type="entry name" value="Porins"/>
    <property type="match status" value="1"/>
</dbReference>
<evidence type="ECO:0000256" key="8">
    <source>
        <dbReference type="ARBA" id="ARBA00023170"/>
    </source>
</evidence>
<evidence type="ECO:0000256" key="9">
    <source>
        <dbReference type="ARBA" id="ARBA00023237"/>
    </source>
</evidence>
<evidence type="ECO:0000256" key="5">
    <source>
        <dbReference type="ARBA" id="ARBA00022729"/>
    </source>
</evidence>
<keyword evidence="2 10" id="KW-0813">Transport</keyword>
<feature type="domain" description="TonB-dependent receptor plug" evidence="13">
    <location>
        <begin position="126"/>
        <end position="226"/>
    </location>
</feature>
<dbReference type="GO" id="GO:0044718">
    <property type="term" value="P:siderophore transmembrane transport"/>
    <property type="evidence" value="ECO:0007669"/>
    <property type="project" value="TreeGrafter"/>
</dbReference>
<evidence type="ECO:0000259" key="13">
    <source>
        <dbReference type="Pfam" id="PF07715"/>
    </source>
</evidence>
<evidence type="ECO:0000256" key="2">
    <source>
        <dbReference type="ARBA" id="ARBA00022448"/>
    </source>
</evidence>
<organism evidence="14 15">
    <name type="scientific">Arachidicoccus ginsenosidivorans</name>
    <dbReference type="NCBI Taxonomy" id="496057"/>
    <lineage>
        <taxon>Bacteria</taxon>
        <taxon>Pseudomonadati</taxon>
        <taxon>Bacteroidota</taxon>
        <taxon>Chitinophagia</taxon>
        <taxon>Chitinophagales</taxon>
        <taxon>Chitinophagaceae</taxon>
        <taxon>Arachidicoccus</taxon>
    </lineage>
</organism>
<reference evidence="14 15" key="1">
    <citation type="journal article" date="2017" name="Int. J. Syst. Evol. Microbiol.">
        <title>Arachidicoccus ginsenosidivorans sp. nov., with ginsenoside-converting activity isolated from ginseng cultivating soil.</title>
        <authorList>
            <person name="Siddiqi M.Z."/>
            <person name="Aslam Z."/>
            <person name="Im W.T."/>
        </authorList>
    </citation>
    <scope>NUCLEOTIDE SEQUENCE [LARGE SCALE GENOMIC DNA]</scope>
    <source>
        <strain evidence="14 15">Gsoil 809</strain>
    </source>
</reference>
<dbReference type="PANTHER" id="PTHR30069:SF29">
    <property type="entry name" value="HEMOGLOBIN AND HEMOGLOBIN-HAPTOGLOBIN-BINDING PROTEIN 1-RELATED"/>
    <property type="match status" value="1"/>
</dbReference>
<accession>A0A5B8VK71</accession>
<evidence type="ECO:0000313" key="15">
    <source>
        <dbReference type="Proteomes" id="UP000321291"/>
    </source>
</evidence>
<feature type="domain" description="TonB-dependent receptor-like beta-barrel" evidence="12">
    <location>
        <begin position="307"/>
        <end position="776"/>
    </location>
</feature>
<evidence type="ECO:0000256" key="3">
    <source>
        <dbReference type="ARBA" id="ARBA00022452"/>
    </source>
</evidence>
<evidence type="ECO:0000256" key="1">
    <source>
        <dbReference type="ARBA" id="ARBA00004571"/>
    </source>
</evidence>
<keyword evidence="4 10" id="KW-0812">Transmembrane</keyword>
<dbReference type="InterPro" id="IPR037066">
    <property type="entry name" value="Plug_dom_sf"/>
</dbReference>
<dbReference type="InterPro" id="IPR036942">
    <property type="entry name" value="Beta-barrel_TonB_sf"/>
</dbReference>
<sequence>MAKIKGFTLLCTIILSSVLFVYGQKSHYVLSLLIKDQQNGQVLPGTTIKIGAFELLADDKGIVTYTQSTFRSFHALITHTGYDPLNIHFFPKQSMEKDTLYLSAADSQLQQVTIRGYSMKSGVNALAPATTLTASDLDKTRGANLAKILEAIPGLNILQTGNTIGKPVIDGLYGNRVLVINNGVKLEGQQWGVEHAPEIDPSLAQQITVVKGADGVRYGAEALGGAILLDPPPLPFYDSALHGEIALNGVSNGRGGSGSAMLSSSFRRLPALAWRLQGSYNKLGNFRAKDYFLENTGMEQKNFSGALGYQGAHFGGQFFFSQYQTSLGIFIGSDIGSVADLYARIHATGPFEKGEFSYDYRAPYQKVKHQLLKGDFYYNTVSGSRFEIKYNLQKDFRSEYDKRRSTRATIPITDLHLTTNTLEGSWQKVFAGKWHSTAGISFRAQSNYNDTITLANPVIPNYSANSVGLFGIERLSLNKKVELEAGMRFDYQAFNAAGKRYLYLYYDKDGNIVPNAEVPFRHDTLRLHGGYHDYGGDRKFKSFSFITGALWRPNTYWQVRSNLGLAWRAPNPEELYSFGLHQSVSSIEYGDSTLKSEQGYKWITTISKSGSRFDLNTNIYFQYIRNYIYLNPTDSFEQTVTGSYPVFRYLQTNALLRGIDLNAKYRFGNNGKLFEYELKASLLRANNLTKDTYLPFIPADRYTNSLQWNLPQLAKMTQNYLSVNYLYVTRQKRYTPNSDFIAPPSPYGLWGIIAGTNLSFNGGTHTLALNITVDNLFNIAYRDYMNRFRYYTEDIGRNIQLHAIFRF</sequence>
<dbReference type="AlphaFoldDB" id="A0A5B8VK71"/>
<keyword evidence="7 10" id="KW-0472">Membrane</keyword>